<feature type="chain" id="PRO_5001540735" evidence="1">
    <location>
        <begin position="22"/>
        <end position="132"/>
    </location>
</feature>
<dbReference type="AlphaFoldDB" id="A0A026W037"/>
<sequence>MHRIAYCGALLLLVAVTSTNSTKCSRLIDGVTRPRASAEGKYHFFVTLFNRTEHVNDYMPNTRYSGKYSMFERENAPLTGVGKAQCNSDANLVFHVAQILRIESDVFLLVAILLSRTSANRERERKKDELTY</sequence>
<name>A0A026W037_OOCBI</name>
<reference evidence="2 3" key="1">
    <citation type="journal article" date="2014" name="Curr. Biol.">
        <title>The genome of the clonal raider ant Cerapachys biroi.</title>
        <authorList>
            <person name="Oxley P.R."/>
            <person name="Ji L."/>
            <person name="Fetter-Pruneda I."/>
            <person name="McKenzie S.K."/>
            <person name="Li C."/>
            <person name="Hu H."/>
            <person name="Zhang G."/>
            <person name="Kronauer D.J."/>
        </authorList>
    </citation>
    <scope>NUCLEOTIDE SEQUENCE [LARGE SCALE GENOMIC DNA]</scope>
</reference>
<dbReference type="EMBL" id="KK107519">
    <property type="protein sequence ID" value="EZA49418.1"/>
    <property type="molecule type" value="Genomic_DNA"/>
</dbReference>
<proteinExistence type="predicted"/>
<evidence type="ECO:0000256" key="1">
    <source>
        <dbReference type="SAM" id="SignalP"/>
    </source>
</evidence>
<feature type="signal peptide" evidence="1">
    <location>
        <begin position="1"/>
        <end position="21"/>
    </location>
</feature>
<evidence type="ECO:0000313" key="3">
    <source>
        <dbReference type="Proteomes" id="UP000053097"/>
    </source>
</evidence>
<gene>
    <name evidence="2" type="ORF">X777_11916</name>
</gene>
<dbReference type="Proteomes" id="UP000053097">
    <property type="component" value="Unassembled WGS sequence"/>
</dbReference>
<protein>
    <submittedName>
        <fullName evidence="2">Uncharacterized protein</fullName>
    </submittedName>
</protein>
<keyword evidence="3" id="KW-1185">Reference proteome</keyword>
<dbReference type="OrthoDB" id="347314at2759"/>
<dbReference type="STRING" id="2015173.A0A026W037"/>
<evidence type="ECO:0000313" key="2">
    <source>
        <dbReference type="EMBL" id="EZA49418.1"/>
    </source>
</evidence>
<keyword evidence="1" id="KW-0732">Signal</keyword>
<accession>A0A026W037</accession>
<organism evidence="2 3">
    <name type="scientific">Ooceraea biroi</name>
    <name type="common">Clonal raider ant</name>
    <name type="synonym">Cerapachys biroi</name>
    <dbReference type="NCBI Taxonomy" id="2015173"/>
    <lineage>
        <taxon>Eukaryota</taxon>
        <taxon>Metazoa</taxon>
        <taxon>Ecdysozoa</taxon>
        <taxon>Arthropoda</taxon>
        <taxon>Hexapoda</taxon>
        <taxon>Insecta</taxon>
        <taxon>Pterygota</taxon>
        <taxon>Neoptera</taxon>
        <taxon>Endopterygota</taxon>
        <taxon>Hymenoptera</taxon>
        <taxon>Apocrita</taxon>
        <taxon>Aculeata</taxon>
        <taxon>Formicoidea</taxon>
        <taxon>Formicidae</taxon>
        <taxon>Dorylinae</taxon>
        <taxon>Ooceraea</taxon>
    </lineage>
</organism>